<proteinExistence type="predicted"/>
<organism evidence="1 2">
    <name type="scientific">Grimontia hollisae CIP 101886</name>
    <dbReference type="NCBI Taxonomy" id="675812"/>
    <lineage>
        <taxon>Bacteria</taxon>
        <taxon>Pseudomonadati</taxon>
        <taxon>Pseudomonadota</taxon>
        <taxon>Gammaproteobacteria</taxon>
        <taxon>Vibrionales</taxon>
        <taxon>Vibrionaceae</taxon>
        <taxon>Grimontia</taxon>
    </lineage>
</organism>
<dbReference type="Proteomes" id="UP000003604">
    <property type="component" value="Unassembled WGS sequence"/>
</dbReference>
<accession>D0I9N0</accession>
<dbReference type="AlphaFoldDB" id="D0I9N0"/>
<sequence length="42" mass="4658">MQQPLTNDGMTLEALKIGYKCARLDLSGTCRNNSESVKSKQQ</sequence>
<keyword evidence="2" id="KW-1185">Reference proteome</keyword>
<reference evidence="1 2" key="1">
    <citation type="submission" date="2009-10" db="EMBL/GenBank/DDBJ databases">
        <authorList>
            <consortium name="Los Alamos National Laboratory (LANL)"/>
            <consortium name="National Microbial Pathogen Data Resource (NMPDR)"/>
            <person name="Saunders E.H."/>
            <person name="Munk A.C."/>
            <person name="Tapia R."/>
            <person name="Green L."/>
            <person name="Rogers Y."/>
            <person name="Detter J.C."/>
            <person name="Bruce D."/>
            <person name="Brettin T.S."/>
            <person name="Colwell R.R."/>
            <person name="Huq A."/>
            <person name="Grim C.J."/>
            <person name="Hasan N.A."/>
            <person name="Bartels D."/>
            <person name="Vonstein V."/>
        </authorList>
    </citation>
    <scope>NUCLEOTIDE SEQUENCE [LARGE SCALE GENOMIC DNA]</scope>
    <source>
        <strain evidence="1 2">CIP 101886</strain>
    </source>
</reference>
<protein>
    <submittedName>
        <fullName evidence="1">Uncharacterized protein</fullName>
    </submittedName>
</protein>
<evidence type="ECO:0000313" key="2">
    <source>
        <dbReference type="Proteomes" id="UP000003604"/>
    </source>
</evidence>
<evidence type="ECO:0000313" key="1">
    <source>
        <dbReference type="EMBL" id="EEY71745.1"/>
    </source>
</evidence>
<gene>
    <name evidence="1" type="ORF">VHA_002167</name>
</gene>
<name>D0I9N0_GRIHO</name>
<comment type="caution">
    <text evidence="1">The sequence shown here is derived from an EMBL/GenBank/DDBJ whole genome shotgun (WGS) entry which is preliminary data.</text>
</comment>
<dbReference type="EMBL" id="ADAQ01000012">
    <property type="protein sequence ID" value="EEY71745.1"/>
    <property type="molecule type" value="Genomic_DNA"/>
</dbReference>